<protein>
    <submittedName>
        <fullName evidence="10">CRISPR-associated endonuclease Cas1</fullName>
        <ecNumber evidence="10">3.1.-.-</ecNumber>
    </submittedName>
</protein>
<evidence type="ECO:0000256" key="3">
    <source>
        <dbReference type="ARBA" id="ARBA00022759"/>
    </source>
</evidence>
<dbReference type="KEGG" id="ccho:CCHOA_01935"/>
<keyword evidence="1" id="KW-0540">Nuclease</keyword>
<dbReference type="PANTHER" id="PTHR34353:SF2">
    <property type="entry name" value="CRISPR-ASSOCIATED ENDONUCLEASE CAS1 1"/>
    <property type="match status" value="1"/>
</dbReference>
<keyword evidence="7" id="KW-0238">DNA-binding</keyword>
<evidence type="ECO:0000256" key="6">
    <source>
        <dbReference type="ARBA" id="ARBA00023118"/>
    </source>
</evidence>
<keyword evidence="11" id="KW-1185">Reference proteome</keyword>
<proteinExistence type="predicted"/>
<dbReference type="GO" id="GO:0003677">
    <property type="term" value="F:DNA binding"/>
    <property type="evidence" value="ECO:0007669"/>
    <property type="project" value="UniProtKB-KW"/>
</dbReference>
<dbReference type="InterPro" id="IPR002729">
    <property type="entry name" value="CRISPR-assoc_Cas1"/>
</dbReference>
<dbReference type="GO" id="GO:0016787">
    <property type="term" value="F:hydrolase activity"/>
    <property type="evidence" value="ECO:0007669"/>
    <property type="project" value="UniProtKB-KW"/>
</dbReference>
<organism evidence="10 11">
    <name type="scientific">Corynebacterium choanae</name>
    <dbReference type="NCBI Taxonomy" id="1862358"/>
    <lineage>
        <taxon>Bacteria</taxon>
        <taxon>Bacillati</taxon>
        <taxon>Actinomycetota</taxon>
        <taxon>Actinomycetes</taxon>
        <taxon>Mycobacteriales</taxon>
        <taxon>Corynebacteriaceae</taxon>
        <taxon>Corynebacterium</taxon>
    </lineage>
</organism>
<evidence type="ECO:0000256" key="7">
    <source>
        <dbReference type="ARBA" id="ARBA00023125"/>
    </source>
</evidence>
<gene>
    <name evidence="10" type="primary">cas3</name>
    <name evidence="10" type="ORF">CCHOA_01935</name>
</gene>
<keyword evidence="2" id="KW-0479">Metal-binding</keyword>
<dbReference type="GO" id="GO:0046872">
    <property type="term" value="F:metal ion binding"/>
    <property type="evidence" value="ECO:0007669"/>
    <property type="project" value="UniProtKB-KW"/>
</dbReference>
<dbReference type="InterPro" id="IPR050646">
    <property type="entry name" value="Cas1"/>
</dbReference>
<evidence type="ECO:0000256" key="8">
    <source>
        <dbReference type="ARBA" id="ARBA00023211"/>
    </source>
</evidence>
<evidence type="ECO:0000313" key="10">
    <source>
        <dbReference type="EMBL" id="AZA12814.1"/>
    </source>
</evidence>
<accession>A0A3G6J9V8</accession>
<keyword evidence="4 10" id="KW-0378">Hydrolase</keyword>
<dbReference type="EMBL" id="CP033896">
    <property type="protein sequence ID" value="AZA12814.1"/>
    <property type="molecule type" value="Genomic_DNA"/>
</dbReference>
<dbReference type="Proteomes" id="UP000269019">
    <property type="component" value="Chromosome"/>
</dbReference>
<evidence type="ECO:0000256" key="1">
    <source>
        <dbReference type="ARBA" id="ARBA00022722"/>
    </source>
</evidence>
<dbReference type="InterPro" id="IPR019855">
    <property type="entry name" value="CRISPR-assoc_Cas1_NMENI"/>
</dbReference>
<dbReference type="GO" id="GO:0043571">
    <property type="term" value="P:maintenance of CRISPR repeat elements"/>
    <property type="evidence" value="ECO:0007669"/>
    <property type="project" value="InterPro"/>
</dbReference>
<dbReference type="InterPro" id="IPR042206">
    <property type="entry name" value="CRISPR-assoc_Cas1_C"/>
</dbReference>
<evidence type="ECO:0000256" key="2">
    <source>
        <dbReference type="ARBA" id="ARBA00022723"/>
    </source>
</evidence>
<evidence type="ECO:0000313" key="11">
    <source>
        <dbReference type="Proteomes" id="UP000269019"/>
    </source>
</evidence>
<keyword evidence="6" id="KW-0051">Antiviral defense</keyword>
<comment type="subunit">
    <text evidence="9">Homodimer, forms a heterotetramer with a Cas2 homodimer.</text>
</comment>
<dbReference type="NCBIfam" id="TIGR00287">
    <property type="entry name" value="cas1"/>
    <property type="match status" value="1"/>
</dbReference>
<name>A0A3G6J9V8_9CORY</name>
<sequence>MNLGWRVLDCSQLDGRLRYERGVMKVLDREGSELITAPLSQIAIVLIGVQSSISGALIAKFGEYDIALLVCDWRQEPVAGAMPWHDHSRIGARQVAQARLSAPRAKQAWKAIVKAKIAGQSCCLSSVRGISPISERLGELVGQVKSGDRSNAEGQAARIYWPAITEDPTFRRTPQCSDRGWNMYLNYGYTLLRGHGIRAVTAAGLCGTLGIFHHHRENAFALVDDLIEPFRPLIDYHIFSSFDELCELDRDSKKIIINCFDKPFNGNGKSLVTMLEEFAHHYGAYVEDKIERLVVPRWEGRR</sequence>
<dbReference type="NCBIfam" id="TIGR03639">
    <property type="entry name" value="cas1_NMENI"/>
    <property type="match status" value="1"/>
</dbReference>
<dbReference type="EC" id="3.1.-.-" evidence="10"/>
<dbReference type="PANTHER" id="PTHR34353">
    <property type="entry name" value="CRISPR-ASSOCIATED ENDONUCLEASE CAS1 1"/>
    <property type="match status" value="1"/>
</dbReference>
<keyword evidence="8" id="KW-0464">Manganese</keyword>
<evidence type="ECO:0000256" key="5">
    <source>
        <dbReference type="ARBA" id="ARBA00022842"/>
    </source>
</evidence>
<dbReference type="AlphaFoldDB" id="A0A3G6J9V8"/>
<evidence type="ECO:0000256" key="9">
    <source>
        <dbReference type="ARBA" id="ARBA00038592"/>
    </source>
</evidence>
<dbReference type="GO" id="GO:0051607">
    <property type="term" value="P:defense response to virus"/>
    <property type="evidence" value="ECO:0007669"/>
    <property type="project" value="UniProtKB-KW"/>
</dbReference>
<dbReference type="RefSeq" id="WP_123926133.1">
    <property type="nucleotide sequence ID" value="NZ_CP033896.1"/>
</dbReference>
<dbReference type="Gene3D" id="1.20.120.920">
    <property type="entry name" value="CRISPR-associated endonuclease Cas1, C-terminal domain"/>
    <property type="match status" value="1"/>
</dbReference>
<keyword evidence="3 10" id="KW-0255">Endonuclease</keyword>
<dbReference type="GO" id="GO:0004520">
    <property type="term" value="F:DNA endonuclease activity"/>
    <property type="evidence" value="ECO:0007669"/>
    <property type="project" value="InterPro"/>
</dbReference>
<dbReference type="OrthoDB" id="1550386at2"/>
<reference evidence="10 11" key="1">
    <citation type="submission" date="2018-11" db="EMBL/GenBank/DDBJ databases">
        <authorList>
            <person name="Kleinhagauer T."/>
            <person name="Glaeser S.P."/>
            <person name="Spergser J."/>
            <person name="Ruckert C."/>
            <person name="Kaempfer P."/>
            <person name="Busse H.-J."/>
        </authorList>
    </citation>
    <scope>NUCLEOTIDE SEQUENCE [LARGE SCALE GENOMIC DNA]</scope>
    <source>
        <strain evidence="10 11">200CH</strain>
    </source>
</reference>
<keyword evidence="5" id="KW-0460">Magnesium</keyword>
<dbReference type="Pfam" id="PF01867">
    <property type="entry name" value="Cas_Cas1"/>
    <property type="match status" value="1"/>
</dbReference>
<evidence type="ECO:0000256" key="4">
    <source>
        <dbReference type="ARBA" id="ARBA00022801"/>
    </source>
</evidence>